<dbReference type="Pfam" id="PF00240">
    <property type="entry name" value="ubiquitin"/>
    <property type="match status" value="1"/>
</dbReference>
<keyword evidence="6" id="KW-1185">Reference proteome</keyword>
<dbReference type="Gene3D" id="3.10.20.90">
    <property type="entry name" value="Phosphatidylinositol 3-kinase Catalytic Subunit, Chain A, domain 1"/>
    <property type="match status" value="1"/>
</dbReference>
<dbReference type="SUPFAM" id="SSF54236">
    <property type="entry name" value="Ubiquitin-like"/>
    <property type="match status" value="1"/>
</dbReference>
<dbReference type="PANTHER" id="PTHR12329">
    <property type="entry name" value="BCL2-ASSOCIATED ATHANOGENE"/>
    <property type="match status" value="1"/>
</dbReference>
<dbReference type="PANTHER" id="PTHR12329:SF16">
    <property type="entry name" value="BAG FAMILY MOLECULAR CHAPERONE REGULATOR 1"/>
    <property type="match status" value="1"/>
</dbReference>
<dbReference type="GO" id="GO:0000774">
    <property type="term" value="F:adenyl-nucleotide exchange factor activity"/>
    <property type="evidence" value="ECO:0007669"/>
    <property type="project" value="TreeGrafter"/>
</dbReference>
<evidence type="ECO:0000313" key="6">
    <source>
        <dbReference type="Proteomes" id="UP001216638"/>
    </source>
</evidence>
<dbReference type="InterPro" id="IPR029071">
    <property type="entry name" value="Ubiquitin-like_domsf"/>
</dbReference>
<dbReference type="Proteomes" id="UP001216638">
    <property type="component" value="Chromosome 1"/>
</dbReference>
<feature type="domain" description="Ubiquitin-like" evidence="3">
    <location>
        <begin position="47"/>
        <end position="96"/>
    </location>
</feature>
<dbReference type="GO" id="GO:0005829">
    <property type="term" value="C:cytosol"/>
    <property type="evidence" value="ECO:0007669"/>
    <property type="project" value="TreeGrafter"/>
</dbReference>
<feature type="compositionally biased region" description="Low complexity" evidence="2">
    <location>
        <begin position="153"/>
        <end position="164"/>
    </location>
</feature>
<gene>
    <name evidence="5" type="ORF">MBRA1_001319</name>
</gene>
<dbReference type="SUPFAM" id="SSF63491">
    <property type="entry name" value="BAG domain"/>
    <property type="match status" value="1"/>
</dbReference>
<keyword evidence="1" id="KW-0143">Chaperone</keyword>
<dbReference type="PROSITE" id="PS51035">
    <property type="entry name" value="BAG"/>
    <property type="match status" value="1"/>
</dbReference>
<dbReference type="GO" id="GO:0016020">
    <property type="term" value="C:membrane"/>
    <property type="evidence" value="ECO:0007669"/>
    <property type="project" value="TreeGrafter"/>
</dbReference>
<evidence type="ECO:0000259" key="4">
    <source>
        <dbReference type="PROSITE" id="PS51035"/>
    </source>
</evidence>
<dbReference type="InterPro" id="IPR036533">
    <property type="entry name" value="BAG_dom_sf"/>
</dbReference>
<feature type="compositionally biased region" description="Low complexity" evidence="2">
    <location>
        <begin position="106"/>
        <end position="123"/>
    </location>
</feature>
<sequence length="311" mass="33961">MSWFSNQWNRWNNNSAHGWSDVEWVEVVYERQLYQVSLSRVQGGILLRDLRQELAQVFSLPLQQVKILYRGMVLKDDRVPLYEYGLRSGSRVVLAVHDAEHKRRQAQGAAAAQSVPAQQAPPQMNHAQGVPHTQGAQPPLQSMPPGTAPVPGAPGAAPAQPGAPHTMATGGAAPNAESAAQPAPPPEPQLSPEEKHLQQIASVEKTVRDTLLPELVQFEQSVASLPNAAKGAQSVTNEGNELVPTKRIPITQRKLSEYLLRELMKLDGVPVDSDEVRAARKSTVKEIQSYLDRVDTAWKLASDAKGVVNDI</sequence>
<evidence type="ECO:0000256" key="2">
    <source>
        <dbReference type="SAM" id="MobiDB-lite"/>
    </source>
</evidence>
<dbReference type="InterPro" id="IPR039773">
    <property type="entry name" value="BAG_chaperone_regulator"/>
</dbReference>
<dbReference type="InterPro" id="IPR000626">
    <property type="entry name" value="Ubiquitin-like_dom"/>
</dbReference>
<dbReference type="InterPro" id="IPR003103">
    <property type="entry name" value="BAG_domain"/>
</dbReference>
<protein>
    <recommendedName>
        <fullName evidence="7">BAG domain-containing protein</fullName>
    </recommendedName>
</protein>
<accession>A0AAF0DRC0</accession>
<evidence type="ECO:0000259" key="3">
    <source>
        <dbReference type="PROSITE" id="PS50053"/>
    </source>
</evidence>
<reference evidence="5" key="1">
    <citation type="submission" date="2023-03" db="EMBL/GenBank/DDBJ databases">
        <title>Mating type loci evolution in Malassezia.</title>
        <authorList>
            <person name="Coelho M.A."/>
        </authorList>
    </citation>
    <scope>NUCLEOTIDE SEQUENCE</scope>
    <source>
        <strain evidence="5">CBS 14135</strain>
    </source>
</reference>
<evidence type="ECO:0000256" key="1">
    <source>
        <dbReference type="ARBA" id="ARBA00023186"/>
    </source>
</evidence>
<feature type="compositionally biased region" description="Low complexity" evidence="2">
    <location>
        <begin position="172"/>
        <end position="181"/>
    </location>
</feature>
<proteinExistence type="predicted"/>
<feature type="domain" description="BAG" evidence="4">
    <location>
        <begin position="253"/>
        <end position="298"/>
    </location>
</feature>
<dbReference type="GO" id="GO:0005634">
    <property type="term" value="C:nucleus"/>
    <property type="evidence" value="ECO:0007669"/>
    <property type="project" value="TreeGrafter"/>
</dbReference>
<dbReference type="PROSITE" id="PS50053">
    <property type="entry name" value="UBIQUITIN_2"/>
    <property type="match status" value="1"/>
</dbReference>
<dbReference type="Gene3D" id="1.20.58.120">
    <property type="entry name" value="BAG domain"/>
    <property type="match status" value="1"/>
</dbReference>
<name>A0AAF0DRC0_9BASI</name>
<dbReference type="EMBL" id="CP119951">
    <property type="protein sequence ID" value="WFC94685.1"/>
    <property type="molecule type" value="Genomic_DNA"/>
</dbReference>
<dbReference type="GO" id="GO:0051087">
    <property type="term" value="F:protein-folding chaperone binding"/>
    <property type="evidence" value="ECO:0007669"/>
    <property type="project" value="InterPro"/>
</dbReference>
<dbReference type="Pfam" id="PF02179">
    <property type="entry name" value="BAG"/>
    <property type="match status" value="1"/>
</dbReference>
<organism evidence="5 6">
    <name type="scientific">Malassezia brasiliensis</name>
    <dbReference type="NCBI Taxonomy" id="1821822"/>
    <lineage>
        <taxon>Eukaryota</taxon>
        <taxon>Fungi</taxon>
        <taxon>Dikarya</taxon>
        <taxon>Basidiomycota</taxon>
        <taxon>Ustilaginomycotina</taxon>
        <taxon>Malasseziomycetes</taxon>
        <taxon>Malasseziales</taxon>
        <taxon>Malasseziaceae</taxon>
        <taxon>Malassezia</taxon>
    </lineage>
</organism>
<dbReference type="AlphaFoldDB" id="A0AAF0DRC0"/>
<evidence type="ECO:0008006" key="7">
    <source>
        <dbReference type="Google" id="ProtNLM"/>
    </source>
</evidence>
<feature type="region of interest" description="Disordered" evidence="2">
    <location>
        <begin position="103"/>
        <end position="197"/>
    </location>
</feature>
<evidence type="ECO:0000313" key="5">
    <source>
        <dbReference type="EMBL" id="WFC94685.1"/>
    </source>
</evidence>
<dbReference type="GO" id="GO:0050821">
    <property type="term" value="P:protein stabilization"/>
    <property type="evidence" value="ECO:0007669"/>
    <property type="project" value="TreeGrafter"/>
</dbReference>